<dbReference type="Proteomes" id="UP000177167">
    <property type="component" value="Unassembled WGS sequence"/>
</dbReference>
<proteinExistence type="predicted"/>
<dbReference type="SUPFAM" id="SSF143100">
    <property type="entry name" value="TTHA1013/TTHA0281-like"/>
    <property type="match status" value="1"/>
</dbReference>
<accession>A0A1F8FCF1</accession>
<dbReference type="InterPro" id="IPR035069">
    <property type="entry name" value="TTHA1013/TTHA0281-like"/>
</dbReference>
<sequence length="94" mass="10935">MVIKKKNIYSIKTRNGTFKVRIWWDKNDKVYLVKGVNFPDVITFGSTVAKAKKMAKDALELYCECLLDEDKIIIDDERKAIGRLPKSHVFPLFK</sequence>
<evidence type="ECO:0008006" key="3">
    <source>
        <dbReference type="Google" id="ProtNLM"/>
    </source>
</evidence>
<dbReference type="EMBL" id="MGJP01000022">
    <property type="protein sequence ID" value="OGN09936.1"/>
    <property type="molecule type" value="Genomic_DNA"/>
</dbReference>
<protein>
    <recommendedName>
        <fullName evidence="3">HicB-like antitoxin of toxin-antitoxin system domain-containing protein</fullName>
    </recommendedName>
</protein>
<organism evidence="1 2">
    <name type="scientific">Candidatus Yanofskybacteria bacterium RIFCSPHIGHO2_02_FULL_41_11</name>
    <dbReference type="NCBI Taxonomy" id="1802675"/>
    <lineage>
        <taxon>Bacteria</taxon>
        <taxon>Candidatus Yanofskyibacteriota</taxon>
    </lineage>
</organism>
<evidence type="ECO:0000313" key="1">
    <source>
        <dbReference type="EMBL" id="OGN09936.1"/>
    </source>
</evidence>
<comment type="caution">
    <text evidence="1">The sequence shown here is derived from an EMBL/GenBank/DDBJ whole genome shotgun (WGS) entry which is preliminary data.</text>
</comment>
<dbReference type="Gene3D" id="3.30.160.250">
    <property type="match status" value="1"/>
</dbReference>
<evidence type="ECO:0000313" key="2">
    <source>
        <dbReference type="Proteomes" id="UP000177167"/>
    </source>
</evidence>
<dbReference type="AlphaFoldDB" id="A0A1F8FCF1"/>
<gene>
    <name evidence="1" type="ORF">A3J46_03480</name>
</gene>
<name>A0A1F8FCF1_9BACT</name>
<reference evidence="1 2" key="1">
    <citation type="journal article" date="2016" name="Nat. Commun.">
        <title>Thousands of microbial genomes shed light on interconnected biogeochemical processes in an aquifer system.</title>
        <authorList>
            <person name="Anantharaman K."/>
            <person name="Brown C.T."/>
            <person name="Hug L.A."/>
            <person name="Sharon I."/>
            <person name="Castelle C.J."/>
            <person name="Probst A.J."/>
            <person name="Thomas B.C."/>
            <person name="Singh A."/>
            <person name="Wilkins M.J."/>
            <person name="Karaoz U."/>
            <person name="Brodie E.L."/>
            <person name="Williams K.H."/>
            <person name="Hubbard S.S."/>
            <person name="Banfield J.F."/>
        </authorList>
    </citation>
    <scope>NUCLEOTIDE SEQUENCE [LARGE SCALE GENOMIC DNA]</scope>
</reference>